<reference evidence="1 2" key="1">
    <citation type="submission" date="2020-06" db="EMBL/GenBank/DDBJ databases">
        <authorList>
            <person name="Kang J."/>
        </authorList>
    </citation>
    <scope>NUCLEOTIDE SEQUENCE [LARGE SCALE GENOMIC DNA]</scope>
    <source>
        <strain evidence="1 2">DCY120</strain>
    </source>
</reference>
<sequence length="287" mass="33911">MKVIDSKFQFIRYNKKIALYNIKKFEIDKVLSLPEQMTDYFLMLNDDNNWGHYTKENIILNKVINFIESNMANVIVSVDEREYRRRILQQNFINNFVNKNNDNYELNSDQIKINLKRMLYFEPILGIGSDIKFNLFNNFRSRVDYKNNDIYRHDPIFIINLNIGRERLVSMEKVFTSQPSKRIYYGIQDGDLIIGPGLCGEDYGCLFCGHNIFNENHFLNDNYGFIDNIIQGLLQEEVLKFNSNLLSFMKKDTTLTKGKYFDLSLVDYSAFDKYLSRNSHCKLCGID</sequence>
<proteinExistence type="predicted"/>
<keyword evidence="2" id="KW-1185">Reference proteome</keyword>
<evidence type="ECO:0000313" key="2">
    <source>
        <dbReference type="Proteomes" id="UP000563523"/>
    </source>
</evidence>
<dbReference type="RefSeq" id="WP_176942332.1">
    <property type="nucleotide sequence ID" value="NZ_JABZEC010000002.1"/>
</dbReference>
<evidence type="ECO:0000313" key="1">
    <source>
        <dbReference type="EMBL" id="NVY96175.1"/>
    </source>
</evidence>
<dbReference type="Proteomes" id="UP000563523">
    <property type="component" value="Unassembled WGS sequence"/>
</dbReference>
<dbReference type="AlphaFoldDB" id="A0A850R6K5"/>
<protein>
    <submittedName>
        <fullName evidence="1">Uncharacterized protein</fullName>
    </submittedName>
</protein>
<comment type="caution">
    <text evidence="1">The sequence shown here is derived from an EMBL/GenBank/DDBJ whole genome shotgun (WGS) entry which is preliminary data.</text>
</comment>
<accession>A0A850R6K5</accession>
<dbReference type="EMBL" id="JABZEC010000002">
    <property type="protein sequence ID" value="NVY96175.1"/>
    <property type="molecule type" value="Genomic_DNA"/>
</dbReference>
<gene>
    <name evidence="1" type="ORF">HU830_03160</name>
</gene>
<organism evidence="1 2">
    <name type="scientific">Bombilactobacillus apium</name>
    <dbReference type="NCBI Taxonomy" id="2675299"/>
    <lineage>
        <taxon>Bacteria</taxon>
        <taxon>Bacillati</taxon>
        <taxon>Bacillota</taxon>
        <taxon>Bacilli</taxon>
        <taxon>Lactobacillales</taxon>
        <taxon>Lactobacillaceae</taxon>
        <taxon>Bombilactobacillus</taxon>
    </lineage>
</organism>
<name>A0A850R6K5_9LACO</name>